<evidence type="ECO:0000313" key="2">
    <source>
        <dbReference type="EMBL" id="TDN50450.1"/>
    </source>
</evidence>
<dbReference type="Proteomes" id="UP000295129">
    <property type="component" value="Unassembled WGS sequence"/>
</dbReference>
<evidence type="ECO:0000313" key="3">
    <source>
        <dbReference type="Proteomes" id="UP000295129"/>
    </source>
</evidence>
<reference evidence="2 3" key="1">
    <citation type="submission" date="2019-03" db="EMBL/GenBank/DDBJ databases">
        <title>Genomic Encyclopedia of Type Strains, Phase IV (KMG-IV): sequencing the most valuable type-strain genomes for metagenomic binning, comparative biology and taxonomic classification.</title>
        <authorList>
            <person name="Goeker M."/>
        </authorList>
    </citation>
    <scope>NUCLEOTIDE SEQUENCE [LARGE SCALE GENOMIC DNA]</scope>
    <source>
        <strain evidence="2 3">DSM 12121</strain>
    </source>
</reference>
<dbReference type="RefSeq" id="WP_133591712.1">
    <property type="nucleotide sequence ID" value="NZ_SNVV01000009.1"/>
</dbReference>
<proteinExistence type="predicted"/>
<sequence length="118" mass="13157">MSTHIARLIASAGGALARIGLARSILTAIRGRHLEALEYDALRLDLVAEERIAAAEAAAQAAQAEADQLREEYAERKRELQAQIRTLRWHLNYPQAQQEFAADVARRTSLQIKAEVLR</sequence>
<keyword evidence="3" id="KW-1185">Reference proteome</keyword>
<organism evidence="2 3">
    <name type="scientific">Azoarcus indigens</name>
    <dbReference type="NCBI Taxonomy" id="29545"/>
    <lineage>
        <taxon>Bacteria</taxon>
        <taxon>Pseudomonadati</taxon>
        <taxon>Pseudomonadota</taxon>
        <taxon>Betaproteobacteria</taxon>
        <taxon>Rhodocyclales</taxon>
        <taxon>Zoogloeaceae</taxon>
        <taxon>Azoarcus</taxon>
    </lineage>
</organism>
<keyword evidence="1" id="KW-0175">Coiled coil</keyword>
<dbReference type="AlphaFoldDB" id="A0A4R6DYL7"/>
<name>A0A4R6DYL7_9RHOO</name>
<comment type="caution">
    <text evidence="2">The sequence shown here is derived from an EMBL/GenBank/DDBJ whole genome shotgun (WGS) entry which is preliminary data.</text>
</comment>
<gene>
    <name evidence="2" type="ORF">C7389_109144</name>
</gene>
<feature type="coiled-coil region" evidence="1">
    <location>
        <begin position="47"/>
        <end position="90"/>
    </location>
</feature>
<accession>A0A4R6DYL7</accession>
<dbReference type="EMBL" id="SNVV01000009">
    <property type="protein sequence ID" value="TDN50450.1"/>
    <property type="molecule type" value="Genomic_DNA"/>
</dbReference>
<protein>
    <submittedName>
        <fullName evidence="2">Uncharacterized protein</fullName>
    </submittedName>
</protein>
<evidence type="ECO:0000256" key="1">
    <source>
        <dbReference type="SAM" id="Coils"/>
    </source>
</evidence>